<dbReference type="CDD" id="cd00067">
    <property type="entry name" value="GAL4"/>
    <property type="match status" value="1"/>
</dbReference>
<gene>
    <name evidence="6" type="ORF">BGW36DRAFT_420724</name>
</gene>
<keyword evidence="1" id="KW-0805">Transcription regulation</keyword>
<evidence type="ECO:0000256" key="2">
    <source>
        <dbReference type="ARBA" id="ARBA00023125"/>
    </source>
</evidence>
<dbReference type="PANTHER" id="PTHR47784:SF5">
    <property type="entry name" value="STEROL UPTAKE CONTROL PROTEIN 2"/>
    <property type="match status" value="1"/>
</dbReference>
<evidence type="ECO:0000256" key="1">
    <source>
        <dbReference type="ARBA" id="ARBA00023015"/>
    </source>
</evidence>
<dbReference type="GO" id="GO:0001228">
    <property type="term" value="F:DNA-binding transcription activator activity, RNA polymerase II-specific"/>
    <property type="evidence" value="ECO:0007669"/>
    <property type="project" value="TreeGrafter"/>
</dbReference>
<dbReference type="SUPFAM" id="SSF57701">
    <property type="entry name" value="Zn2/Cys6 DNA-binding domain"/>
    <property type="match status" value="1"/>
</dbReference>
<keyword evidence="2" id="KW-0238">DNA-binding</keyword>
<organism evidence="6 7">
    <name type="scientific">Talaromyces proteolyticus</name>
    <dbReference type="NCBI Taxonomy" id="1131652"/>
    <lineage>
        <taxon>Eukaryota</taxon>
        <taxon>Fungi</taxon>
        <taxon>Dikarya</taxon>
        <taxon>Ascomycota</taxon>
        <taxon>Pezizomycotina</taxon>
        <taxon>Eurotiomycetes</taxon>
        <taxon>Eurotiomycetidae</taxon>
        <taxon>Eurotiales</taxon>
        <taxon>Trichocomaceae</taxon>
        <taxon>Talaromyces</taxon>
        <taxon>Talaromyces sect. Bacilispori</taxon>
    </lineage>
</organism>
<evidence type="ECO:0000313" key="7">
    <source>
        <dbReference type="Proteomes" id="UP001201262"/>
    </source>
</evidence>
<dbReference type="PROSITE" id="PS00463">
    <property type="entry name" value="ZN2_CY6_FUNGAL_1"/>
    <property type="match status" value="1"/>
</dbReference>
<dbReference type="InterPro" id="IPR036864">
    <property type="entry name" value="Zn2-C6_fun-type_DNA-bd_sf"/>
</dbReference>
<dbReference type="GO" id="GO:0008270">
    <property type="term" value="F:zinc ion binding"/>
    <property type="evidence" value="ECO:0007669"/>
    <property type="project" value="InterPro"/>
</dbReference>
<feature type="domain" description="Zn(2)-C6 fungal-type" evidence="5">
    <location>
        <begin position="62"/>
        <end position="91"/>
    </location>
</feature>
<evidence type="ECO:0000256" key="4">
    <source>
        <dbReference type="ARBA" id="ARBA00023242"/>
    </source>
</evidence>
<dbReference type="Proteomes" id="UP001201262">
    <property type="component" value="Unassembled WGS sequence"/>
</dbReference>
<keyword evidence="4" id="KW-0539">Nucleus</keyword>
<dbReference type="Gene3D" id="4.10.240.10">
    <property type="entry name" value="Zn(2)-C6 fungal-type DNA-binding domain"/>
    <property type="match status" value="1"/>
</dbReference>
<name>A0AAD4PUH5_9EURO</name>
<dbReference type="GeneID" id="70249807"/>
<protein>
    <recommendedName>
        <fullName evidence="5">Zn(2)-C6 fungal-type domain-containing protein</fullName>
    </recommendedName>
</protein>
<dbReference type="EMBL" id="JAJTJA010000015">
    <property type="protein sequence ID" value="KAH8689385.1"/>
    <property type="molecule type" value="Genomic_DNA"/>
</dbReference>
<dbReference type="PROSITE" id="PS50048">
    <property type="entry name" value="ZN2_CY6_FUNGAL_2"/>
    <property type="match status" value="1"/>
</dbReference>
<dbReference type="InterPro" id="IPR001138">
    <property type="entry name" value="Zn2Cys6_DnaBD"/>
</dbReference>
<dbReference type="RefSeq" id="XP_046065739.1">
    <property type="nucleotide sequence ID" value="XM_046219520.1"/>
</dbReference>
<keyword evidence="7" id="KW-1185">Reference proteome</keyword>
<dbReference type="InterPro" id="IPR053157">
    <property type="entry name" value="Sterol_Uptake_Regulator"/>
</dbReference>
<evidence type="ECO:0000259" key="5">
    <source>
        <dbReference type="PROSITE" id="PS50048"/>
    </source>
</evidence>
<reference evidence="6" key="1">
    <citation type="submission" date="2021-12" db="EMBL/GenBank/DDBJ databases">
        <title>Convergent genome expansion in fungi linked to evolution of root-endophyte symbiosis.</title>
        <authorList>
            <consortium name="DOE Joint Genome Institute"/>
            <person name="Ke Y.-H."/>
            <person name="Bonito G."/>
            <person name="Liao H.-L."/>
            <person name="Looney B."/>
            <person name="Rojas-Flechas A."/>
            <person name="Nash J."/>
            <person name="Hameed K."/>
            <person name="Schadt C."/>
            <person name="Martin F."/>
            <person name="Crous P.W."/>
            <person name="Miettinen O."/>
            <person name="Magnuson J.K."/>
            <person name="Labbe J."/>
            <person name="Jacobson D."/>
            <person name="Doktycz M.J."/>
            <person name="Veneault-Fourrey C."/>
            <person name="Kuo A."/>
            <person name="Mondo S."/>
            <person name="Calhoun S."/>
            <person name="Riley R."/>
            <person name="Ohm R."/>
            <person name="LaButti K."/>
            <person name="Andreopoulos B."/>
            <person name="Pangilinan J."/>
            <person name="Nolan M."/>
            <person name="Tritt A."/>
            <person name="Clum A."/>
            <person name="Lipzen A."/>
            <person name="Daum C."/>
            <person name="Barry K."/>
            <person name="Grigoriev I.V."/>
            <person name="Vilgalys R."/>
        </authorList>
    </citation>
    <scope>NUCLEOTIDE SEQUENCE</scope>
    <source>
        <strain evidence="6">PMI_201</strain>
    </source>
</reference>
<dbReference type="AlphaFoldDB" id="A0AAD4PUH5"/>
<comment type="caution">
    <text evidence="6">The sequence shown here is derived from an EMBL/GenBank/DDBJ whole genome shotgun (WGS) entry which is preliminary data.</text>
</comment>
<evidence type="ECO:0000256" key="3">
    <source>
        <dbReference type="ARBA" id="ARBA00023163"/>
    </source>
</evidence>
<dbReference type="PANTHER" id="PTHR47784">
    <property type="entry name" value="STEROL UPTAKE CONTROL PROTEIN 2"/>
    <property type="match status" value="1"/>
</dbReference>
<evidence type="ECO:0000313" key="6">
    <source>
        <dbReference type="EMBL" id="KAH8689385.1"/>
    </source>
</evidence>
<dbReference type="SMART" id="SM00066">
    <property type="entry name" value="GAL4"/>
    <property type="match status" value="1"/>
</dbReference>
<dbReference type="Pfam" id="PF00172">
    <property type="entry name" value="Zn_clus"/>
    <property type="match status" value="1"/>
</dbReference>
<sequence>MSFYVSFPIAGAPNSTPSWQDYTNTFLLSSTSNAEPTLVEVPKALNIDPARKRRAHKKSNTGCENCRRRRVKCSVETPCASCTHRREKCQRLKRSPSFSIMRTETPLPRPTTIDASVNLVHMKLFHHFQTYTRETLLFTPVVWGHALQLCLEFEFLMDAVLCIAARHLAALRPEDPTYPTAAASHFGRCLSQFRHALSNNLTSTHIDAFVATSLLLQYELWADVDLCAPEMNAGDASFDDSMNDRMFIFCSSLKQVFLKNITLTYGTSSVFMPQVRHDPRDLLVEKPINTEFLKLSFLYTRSTELANSNPWKHNASRIQENAFDTVEDVYTPIIIQLCLILSFLPEAQPPSLANAKSPLLPELARFILSFPLVCHGSFATLVQQREPRALLLLYHFYRAARILLPFEKYWWAHKRATVSEIALKQWLTRKSAKVAV</sequence>
<proteinExistence type="predicted"/>
<accession>A0AAD4PUH5</accession>
<keyword evidence="3" id="KW-0804">Transcription</keyword>
<dbReference type="GO" id="GO:0003677">
    <property type="term" value="F:DNA binding"/>
    <property type="evidence" value="ECO:0007669"/>
    <property type="project" value="UniProtKB-KW"/>
</dbReference>